<keyword evidence="1" id="KW-0805">Transcription regulation</keyword>
<reference evidence="5 6" key="1">
    <citation type="submission" date="2024-09" db="EMBL/GenBank/DDBJ databases">
        <authorList>
            <person name="Sun Q."/>
            <person name="Mori K."/>
        </authorList>
    </citation>
    <scope>NUCLEOTIDE SEQUENCE [LARGE SCALE GENOMIC DNA]</scope>
    <source>
        <strain evidence="5 6">JCM 3143</strain>
    </source>
</reference>
<dbReference type="InterPro" id="IPR000835">
    <property type="entry name" value="HTH_MarR-typ"/>
</dbReference>
<accession>A0ABV5SG99</accession>
<protein>
    <submittedName>
        <fullName evidence="5">MarR family winged helix-turn-helix transcriptional regulator</fullName>
    </submittedName>
</protein>
<comment type="caution">
    <text evidence="5">The sequence shown here is derived from an EMBL/GenBank/DDBJ whole genome shotgun (WGS) entry which is preliminary data.</text>
</comment>
<dbReference type="RefSeq" id="WP_344984401.1">
    <property type="nucleotide sequence ID" value="NZ_BAAAXV010000001.1"/>
</dbReference>
<evidence type="ECO:0000256" key="2">
    <source>
        <dbReference type="ARBA" id="ARBA00023125"/>
    </source>
</evidence>
<dbReference type="EMBL" id="JBHMBW010000068">
    <property type="protein sequence ID" value="MFB9629838.1"/>
    <property type="molecule type" value="Genomic_DNA"/>
</dbReference>
<keyword evidence="6" id="KW-1185">Reference proteome</keyword>
<keyword evidence="2" id="KW-0238">DNA-binding</keyword>
<dbReference type="SUPFAM" id="SSF46785">
    <property type="entry name" value="Winged helix' DNA-binding domain"/>
    <property type="match status" value="1"/>
</dbReference>
<gene>
    <name evidence="5" type="ORF">ACFFSA_42790</name>
</gene>
<dbReference type="SMART" id="SM00347">
    <property type="entry name" value="HTH_MARR"/>
    <property type="match status" value="1"/>
</dbReference>
<keyword evidence="3" id="KW-0804">Transcription</keyword>
<evidence type="ECO:0000259" key="4">
    <source>
        <dbReference type="PROSITE" id="PS50995"/>
    </source>
</evidence>
<proteinExistence type="predicted"/>
<evidence type="ECO:0000313" key="6">
    <source>
        <dbReference type="Proteomes" id="UP001589532"/>
    </source>
</evidence>
<evidence type="ECO:0000313" key="5">
    <source>
        <dbReference type="EMBL" id="MFB9629838.1"/>
    </source>
</evidence>
<evidence type="ECO:0000256" key="1">
    <source>
        <dbReference type="ARBA" id="ARBA00023015"/>
    </source>
</evidence>
<organism evidence="5 6">
    <name type="scientific">Nonomuraea helvata</name>
    <dbReference type="NCBI Taxonomy" id="37484"/>
    <lineage>
        <taxon>Bacteria</taxon>
        <taxon>Bacillati</taxon>
        <taxon>Actinomycetota</taxon>
        <taxon>Actinomycetes</taxon>
        <taxon>Streptosporangiales</taxon>
        <taxon>Streptosporangiaceae</taxon>
        <taxon>Nonomuraea</taxon>
    </lineage>
</organism>
<dbReference type="PANTHER" id="PTHR42756">
    <property type="entry name" value="TRANSCRIPTIONAL REGULATOR, MARR"/>
    <property type="match status" value="1"/>
</dbReference>
<dbReference type="PROSITE" id="PS50995">
    <property type="entry name" value="HTH_MARR_2"/>
    <property type="match status" value="1"/>
</dbReference>
<name>A0ABV5SG99_9ACTN</name>
<dbReference type="PANTHER" id="PTHR42756:SF1">
    <property type="entry name" value="TRANSCRIPTIONAL REPRESSOR OF EMRAB OPERON"/>
    <property type="match status" value="1"/>
</dbReference>
<feature type="domain" description="HTH marR-type" evidence="4">
    <location>
        <begin position="6"/>
        <end position="142"/>
    </location>
</feature>
<dbReference type="Gene3D" id="1.10.10.10">
    <property type="entry name" value="Winged helix-like DNA-binding domain superfamily/Winged helix DNA-binding domain"/>
    <property type="match status" value="1"/>
</dbReference>
<dbReference type="Pfam" id="PF01047">
    <property type="entry name" value="MarR"/>
    <property type="match status" value="1"/>
</dbReference>
<dbReference type="PRINTS" id="PR00598">
    <property type="entry name" value="HTHMARR"/>
</dbReference>
<dbReference type="InterPro" id="IPR036388">
    <property type="entry name" value="WH-like_DNA-bd_sf"/>
</dbReference>
<dbReference type="InterPro" id="IPR036390">
    <property type="entry name" value="WH_DNA-bd_sf"/>
</dbReference>
<dbReference type="Proteomes" id="UP001589532">
    <property type="component" value="Unassembled WGS sequence"/>
</dbReference>
<sequence>MSNETWDVLRRAVAEEMEAMQSAVDAYDEAAAKLLGVNRTDLRCLELLNQHEDLTHSRLMAGLGLTTGSVTAMVDRLERLGYVTRRPDPTDRRKILLQLTDIARQKTWELYGPFVTEGEALMRDYTTADLELLAGFLRRSRQLYEQQLERARRTRDRP</sequence>
<evidence type="ECO:0000256" key="3">
    <source>
        <dbReference type="ARBA" id="ARBA00023163"/>
    </source>
</evidence>